<proteinExistence type="predicted"/>
<feature type="compositionally biased region" description="Basic and acidic residues" evidence="1">
    <location>
        <begin position="222"/>
        <end position="235"/>
    </location>
</feature>
<evidence type="ECO:0000313" key="3">
    <source>
        <dbReference type="EMBL" id="KFD66955.1"/>
    </source>
</evidence>
<name>A0A085LZ66_9BILA</name>
<organism evidence="2 4">
    <name type="scientific">Trichuris suis</name>
    <name type="common">pig whipworm</name>
    <dbReference type="NCBI Taxonomy" id="68888"/>
    <lineage>
        <taxon>Eukaryota</taxon>
        <taxon>Metazoa</taxon>
        <taxon>Ecdysozoa</taxon>
        <taxon>Nematoda</taxon>
        <taxon>Enoplea</taxon>
        <taxon>Dorylaimia</taxon>
        <taxon>Trichinellida</taxon>
        <taxon>Trichuridae</taxon>
        <taxon>Trichuris</taxon>
    </lineage>
</organism>
<sequence length="279" mass="31420">MILERDIRTLRVEAKQYVEKSKEQTSSVKEVHNRGACAPVLPKWDLPKFNGDVLLFTAFWDQFGAGVHSRSGVSDVTKFVYLRTCLEGIAFDAVAGYSVTAANYAAAVSTLKSRFGRPNLIAEKHVLEIMQTEKCNRPTAKELRQLHDTVARNVRTLVALNKDLSSETPSAAEVLSAVLKQKLPSVVRKRWESKVLAESQEEMTLDTFLDHRWKSNCEKEACKNKRRTKPPELEQRQGAGRTGFPQQLRFRRQFTKEISAAFVLVNTKTPRVNALGAST</sequence>
<reference evidence="2 4" key="1">
    <citation type="journal article" date="2014" name="Nat. Genet.">
        <title>Genome and transcriptome of the porcine whipworm Trichuris suis.</title>
        <authorList>
            <person name="Jex A.R."/>
            <person name="Nejsum P."/>
            <person name="Schwarz E.M."/>
            <person name="Hu L."/>
            <person name="Young N.D."/>
            <person name="Hall R.S."/>
            <person name="Korhonen P.K."/>
            <person name="Liao S."/>
            <person name="Thamsborg S."/>
            <person name="Xia J."/>
            <person name="Xu P."/>
            <person name="Wang S."/>
            <person name="Scheerlinck J.P."/>
            <person name="Hofmann A."/>
            <person name="Sternberg P.W."/>
            <person name="Wang J."/>
            <person name="Gasser R.B."/>
        </authorList>
    </citation>
    <scope>NUCLEOTIDE SEQUENCE [LARGE SCALE GENOMIC DNA]</scope>
    <source>
        <strain evidence="3">DCEP-RM93F</strain>
        <strain evidence="2">DCEP-RM93M</strain>
    </source>
</reference>
<dbReference type="InterPro" id="IPR005312">
    <property type="entry name" value="DUF1759"/>
</dbReference>
<dbReference type="AlphaFoldDB" id="A0A085LZ66"/>
<dbReference type="PANTHER" id="PTHR22954">
    <property type="entry name" value="RETROVIRAL PROTEASE-RELATED"/>
    <property type="match status" value="1"/>
</dbReference>
<dbReference type="Proteomes" id="UP000030758">
    <property type="component" value="Unassembled WGS sequence"/>
</dbReference>
<accession>A0A085LZ66</accession>
<dbReference type="PANTHER" id="PTHR22954:SF3">
    <property type="entry name" value="PROTEIN CBG08539"/>
    <property type="match status" value="1"/>
</dbReference>
<feature type="region of interest" description="Disordered" evidence="1">
    <location>
        <begin position="222"/>
        <end position="244"/>
    </location>
</feature>
<evidence type="ECO:0000256" key="1">
    <source>
        <dbReference type="SAM" id="MobiDB-lite"/>
    </source>
</evidence>
<protein>
    <submittedName>
        <fullName evidence="2">Uncharacterized protein</fullName>
    </submittedName>
</protein>
<gene>
    <name evidence="2" type="ORF">M513_08890</name>
    <name evidence="3" type="ORF">M514_08890</name>
</gene>
<dbReference type="Pfam" id="PF03564">
    <property type="entry name" value="DUF1759"/>
    <property type="match status" value="1"/>
</dbReference>
<dbReference type="Proteomes" id="UP000030764">
    <property type="component" value="Unassembled WGS sequence"/>
</dbReference>
<keyword evidence="4" id="KW-1185">Reference proteome</keyword>
<dbReference type="EMBL" id="KL367519">
    <property type="protein sequence ID" value="KFD66955.1"/>
    <property type="molecule type" value="Genomic_DNA"/>
</dbReference>
<evidence type="ECO:0000313" key="4">
    <source>
        <dbReference type="Proteomes" id="UP000030764"/>
    </source>
</evidence>
<evidence type="ECO:0000313" key="2">
    <source>
        <dbReference type="EMBL" id="KFD50262.1"/>
    </source>
</evidence>
<dbReference type="EMBL" id="KL363256">
    <property type="protein sequence ID" value="KFD50262.1"/>
    <property type="molecule type" value="Genomic_DNA"/>
</dbReference>